<organism evidence="2 3">
    <name type="scientific">Didymella exigua CBS 183.55</name>
    <dbReference type="NCBI Taxonomy" id="1150837"/>
    <lineage>
        <taxon>Eukaryota</taxon>
        <taxon>Fungi</taxon>
        <taxon>Dikarya</taxon>
        <taxon>Ascomycota</taxon>
        <taxon>Pezizomycotina</taxon>
        <taxon>Dothideomycetes</taxon>
        <taxon>Pleosporomycetidae</taxon>
        <taxon>Pleosporales</taxon>
        <taxon>Pleosporineae</taxon>
        <taxon>Didymellaceae</taxon>
        <taxon>Didymella</taxon>
    </lineage>
</organism>
<dbReference type="EMBL" id="ML978974">
    <property type="protein sequence ID" value="KAF1927054.1"/>
    <property type="molecule type" value="Genomic_DNA"/>
</dbReference>
<feature type="region of interest" description="Disordered" evidence="1">
    <location>
        <begin position="111"/>
        <end position="167"/>
    </location>
</feature>
<dbReference type="RefSeq" id="XP_033447306.1">
    <property type="nucleotide sequence ID" value="XM_033590081.1"/>
</dbReference>
<keyword evidence="3" id="KW-1185">Reference proteome</keyword>
<name>A0A6A5RJB0_9PLEO</name>
<sequence length="167" mass="18732">MTSSAPLLVRIVSRRSIRTHAIEYQTVIKRLKLVSRGKHFSLVHALDCGRSTAKILGAIAHTPMHIDATPFWATYLTFSGTTKTSNSFHTHANSQSLPSIPKTAPSIKTRAPANAATSFQKTQPRRAGRQRTNRRISVRHRQVRRRRARQAWKAESDEITEPGDWGG</sequence>
<evidence type="ECO:0000313" key="2">
    <source>
        <dbReference type="EMBL" id="KAF1927054.1"/>
    </source>
</evidence>
<dbReference type="GeneID" id="54347736"/>
<accession>A0A6A5RJB0</accession>
<protein>
    <submittedName>
        <fullName evidence="2">Uncharacterized protein</fullName>
    </submittedName>
</protein>
<evidence type="ECO:0000313" key="3">
    <source>
        <dbReference type="Proteomes" id="UP000800082"/>
    </source>
</evidence>
<proteinExistence type="predicted"/>
<dbReference type="Proteomes" id="UP000800082">
    <property type="component" value="Unassembled WGS sequence"/>
</dbReference>
<evidence type="ECO:0000256" key="1">
    <source>
        <dbReference type="SAM" id="MobiDB-lite"/>
    </source>
</evidence>
<reference evidence="2" key="1">
    <citation type="journal article" date="2020" name="Stud. Mycol.">
        <title>101 Dothideomycetes genomes: a test case for predicting lifestyles and emergence of pathogens.</title>
        <authorList>
            <person name="Haridas S."/>
            <person name="Albert R."/>
            <person name="Binder M."/>
            <person name="Bloem J."/>
            <person name="Labutti K."/>
            <person name="Salamov A."/>
            <person name="Andreopoulos B."/>
            <person name="Baker S."/>
            <person name="Barry K."/>
            <person name="Bills G."/>
            <person name="Bluhm B."/>
            <person name="Cannon C."/>
            <person name="Castanera R."/>
            <person name="Culley D."/>
            <person name="Daum C."/>
            <person name="Ezra D."/>
            <person name="Gonzalez J."/>
            <person name="Henrissat B."/>
            <person name="Kuo A."/>
            <person name="Liang C."/>
            <person name="Lipzen A."/>
            <person name="Lutzoni F."/>
            <person name="Magnuson J."/>
            <person name="Mondo S."/>
            <person name="Nolan M."/>
            <person name="Ohm R."/>
            <person name="Pangilinan J."/>
            <person name="Park H.-J."/>
            <person name="Ramirez L."/>
            <person name="Alfaro M."/>
            <person name="Sun H."/>
            <person name="Tritt A."/>
            <person name="Yoshinaga Y."/>
            <person name="Zwiers L.-H."/>
            <person name="Turgeon B."/>
            <person name="Goodwin S."/>
            <person name="Spatafora J."/>
            <person name="Crous P."/>
            <person name="Grigoriev I."/>
        </authorList>
    </citation>
    <scope>NUCLEOTIDE SEQUENCE</scope>
    <source>
        <strain evidence="2">CBS 183.55</strain>
    </source>
</reference>
<gene>
    <name evidence="2" type="ORF">M421DRAFT_394993</name>
</gene>
<feature type="compositionally biased region" description="Basic residues" evidence="1">
    <location>
        <begin position="123"/>
        <end position="150"/>
    </location>
</feature>
<dbReference type="AlphaFoldDB" id="A0A6A5RJB0"/>